<proteinExistence type="predicted"/>
<dbReference type="Proteomes" id="UP000523000">
    <property type="component" value="Unassembled WGS sequence"/>
</dbReference>
<dbReference type="EMBL" id="JACHVS010000001">
    <property type="protein sequence ID" value="MBB2995464.1"/>
    <property type="molecule type" value="Genomic_DNA"/>
</dbReference>
<dbReference type="Pfam" id="PF04978">
    <property type="entry name" value="MST"/>
    <property type="match status" value="1"/>
</dbReference>
<accession>A0A839QL23</accession>
<protein>
    <recommendedName>
        <fullName evidence="3">DinB family protein</fullName>
    </recommendedName>
</protein>
<keyword evidence="2" id="KW-1185">Reference proteome</keyword>
<organism evidence="1 2">
    <name type="scientific">Paeniglutamicibacter cryotolerans</name>
    <dbReference type="NCBI Taxonomy" id="670079"/>
    <lineage>
        <taxon>Bacteria</taxon>
        <taxon>Bacillati</taxon>
        <taxon>Actinomycetota</taxon>
        <taxon>Actinomycetes</taxon>
        <taxon>Micrococcales</taxon>
        <taxon>Micrococcaceae</taxon>
        <taxon>Paeniglutamicibacter</taxon>
    </lineage>
</organism>
<gene>
    <name evidence="1" type="ORF">E9229_001655</name>
</gene>
<evidence type="ECO:0000313" key="2">
    <source>
        <dbReference type="Proteomes" id="UP000523000"/>
    </source>
</evidence>
<evidence type="ECO:0000313" key="1">
    <source>
        <dbReference type="EMBL" id="MBB2995464.1"/>
    </source>
</evidence>
<reference evidence="1 2" key="1">
    <citation type="submission" date="2020-08" db="EMBL/GenBank/DDBJ databases">
        <title>Sequencing the genomes of 1000 actinobacteria strains.</title>
        <authorList>
            <person name="Klenk H.-P."/>
        </authorList>
    </citation>
    <scope>NUCLEOTIDE SEQUENCE [LARGE SCALE GENOMIC DNA]</scope>
    <source>
        <strain evidence="1 2">DSM 22826</strain>
    </source>
</reference>
<dbReference type="RefSeq" id="WP_246380428.1">
    <property type="nucleotide sequence ID" value="NZ_BAABGK010000099.1"/>
</dbReference>
<comment type="caution">
    <text evidence="1">The sequence shown here is derived from an EMBL/GenBank/DDBJ whole genome shotgun (WGS) entry which is preliminary data.</text>
</comment>
<dbReference type="InterPro" id="IPR007061">
    <property type="entry name" value="MST-like"/>
</dbReference>
<evidence type="ECO:0008006" key="3">
    <source>
        <dbReference type="Google" id="ProtNLM"/>
    </source>
</evidence>
<sequence>MRYLQTQRDALLWKLAGLGEMDMRRPLVPSATNLLGLVKHMAGVEYGYFGETFGRPAPEPMPWAGVPEDQLETNYDMWAMPGESSAWIVDFYRRAQAHANATVEDLDLDDIGSVPWWPEERRAVPLHLVITHVIAETARHAGHADIVRELIDGEIGLREGNTNIPTEADGWWEGYRGRVQRAAEVAGGHFIN</sequence>
<name>A0A839QL23_9MICC</name>
<dbReference type="AlphaFoldDB" id="A0A839QL23"/>
<dbReference type="SUPFAM" id="SSF109854">
    <property type="entry name" value="DinB/YfiT-like putative metalloenzymes"/>
    <property type="match status" value="1"/>
</dbReference>
<dbReference type="Gene3D" id="1.20.120.450">
    <property type="entry name" value="dinb family like domain"/>
    <property type="match status" value="1"/>
</dbReference>
<dbReference type="InterPro" id="IPR034660">
    <property type="entry name" value="DinB/YfiT-like"/>
</dbReference>